<evidence type="ECO:0000259" key="2">
    <source>
        <dbReference type="Pfam" id="PF25056"/>
    </source>
</evidence>
<dbReference type="Proteomes" id="UP000007519">
    <property type="component" value="Chromosome"/>
</dbReference>
<dbReference type="Pfam" id="PF25056">
    <property type="entry name" value="DUF7793"/>
    <property type="match status" value="1"/>
</dbReference>
<organism evidence="3 4">
    <name type="scientific">Saprospira grandis (strain Lewin)</name>
    <dbReference type="NCBI Taxonomy" id="984262"/>
    <lineage>
        <taxon>Bacteria</taxon>
        <taxon>Pseudomonadati</taxon>
        <taxon>Bacteroidota</taxon>
        <taxon>Saprospiria</taxon>
        <taxon>Saprospirales</taxon>
        <taxon>Saprospiraceae</taxon>
        <taxon>Saprospira</taxon>
    </lineage>
</organism>
<gene>
    <name evidence="3" type="ordered locus">SGRA_0650</name>
</gene>
<proteinExistence type="predicted"/>
<evidence type="ECO:0000313" key="4">
    <source>
        <dbReference type="Proteomes" id="UP000007519"/>
    </source>
</evidence>
<dbReference type="Gene3D" id="3.40.970.30">
    <property type="entry name" value="yp_829618.1 like domains"/>
    <property type="match status" value="1"/>
</dbReference>
<dbReference type="AlphaFoldDB" id="H6L0F9"/>
<dbReference type="STRING" id="984262.SGRA_0650"/>
<dbReference type="EMBL" id="CP002831">
    <property type="protein sequence ID" value="AFC23389.1"/>
    <property type="molecule type" value="Genomic_DNA"/>
</dbReference>
<dbReference type="RefSeq" id="WP_014373633.1">
    <property type="nucleotide sequence ID" value="NC_016940.1"/>
</dbReference>
<keyword evidence="1" id="KW-1133">Transmembrane helix</keyword>
<keyword evidence="4" id="KW-1185">Reference proteome</keyword>
<name>H6L0F9_SAPGL</name>
<dbReference type="InterPro" id="IPR056695">
    <property type="entry name" value="DUF7793"/>
</dbReference>
<accession>H6L0F9</accession>
<evidence type="ECO:0000313" key="3">
    <source>
        <dbReference type="EMBL" id="AFC23389.1"/>
    </source>
</evidence>
<protein>
    <recommendedName>
        <fullName evidence="2">DUF7793 domain-containing protein</fullName>
    </recommendedName>
</protein>
<keyword evidence="1" id="KW-0472">Membrane</keyword>
<dbReference type="eggNOG" id="ENOG5033E25">
    <property type="taxonomic scope" value="Bacteria"/>
</dbReference>
<dbReference type="OrthoDB" id="957652at2"/>
<keyword evidence="1" id="KW-0812">Transmembrane</keyword>
<reference evidence="3 4" key="1">
    <citation type="journal article" date="2012" name="Stand. Genomic Sci.">
        <title>Complete genome sequencing and analysis of Saprospira grandis str. Lewin, a predatory marine bacterium.</title>
        <authorList>
            <person name="Saw J.H."/>
            <person name="Yuryev A."/>
            <person name="Kanbe M."/>
            <person name="Hou S."/>
            <person name="Young A.G."/>
            <person name="Aizawa S."/>
            <person name="Alam M."/>
        </authorList>
    </citation>
    <scope>NUCLEOTIDE SEQUENCE [LARGE SCALE GENOMIC DNA]</scope>
    <source>
        <strain evidence="3 4">Lewin</strain>
    </source>
</reference>
<dbReference type="HOGENOM" id="CLU_153801_0_0_10"/>
<dbReference type="KEGG" id="sgn:SGRA_0650"/>
<feature type="transmembrane region" description="Helical" evidence="1">
    <location>
        <begin position="75"/>
        <end position="95"/>
    </location>
</feature>
<sequence>MKRVKTNLAEVIQLSDNMIKSTVVVPYVTEVEDIKEHIQTVHQHFGKNIYYLSDSRQLKSSSTAVRKYLAEHGDVAAAAILVGSALTAMIANIFISFNRPTYPNKIFSREADAMAWLVEQGAIAPKN</sequence>
<evidence type="ECO:0000256" key="1">
    <source>
        <dbReference type="SAM" id="Phobius"/>
    </source>
</evidence>
<feature type="domain" description="DUF7793" evidence="2">
    <location>
        <begin position="28"/>
        <end position="118"/>
    </location>
</feature>